<evidence type="ECO:0008006" key="4">
    <source>
        <dbReference type="Google" id="ProtNLM"/>
    </source>
</evidence>
<dbReference type="Pfam" id="PF18818">
    <property type="entry name" value="MPTase-PolyVal"/>
    <property type="match status" value="1"/>
</dbReference>
<name>A0A6J5L5W9_9CAUD</name>
<evidence type="ECO:0000259" key="2">
    <source>
        <dbReference type="Pfam" id="PF18818"/>
    </source>
</evidence>
<evidence type="ECO:0000313" key="3">
    <source>
        <dbReference type="EMBL" id="CAB4129365.1"/>
    </source>
</evidence>
<dbReference type="InterPro" id="IPR013610">
    <property type="entry name" value="ArdC_N"/>
</dbReference>
<protein>
    <recommendedName>
        <fullName evidence="4">COG4227 Antirestriction protein</fullName>
    </recommendedName>
</protein>
<accession>A0A6J5L5W9</accession>
<dbReference type="PIRSF" id="PIRSF037112">
    <property type="entry name" value="Antirestriction_ArdC"/>
    <property type="match status" value="1"/>
</dbReference>
<evidence type="ECO:0000259" key="1">
    <source>
        <dbReference type="Pfam" id="PF08401"/>
    </source>
</evidence>
<dbReference type="InterPro" id="IPR041459">
    <property type="entry name" value="MPTase-PolyVal"/>
</dbReference>
<dbReference type="GO" id="GO:0003697">
    <property type="term" value="F:single-stranded DNA binding"/>
    <property type="evidence" value="ECO:0007669"/>
    <property type="project" value="InterPro"/>
</dbReference>
<dbReference type="Pfam" id="PF08401">
    <property type="entry name" value="ArdcN"/>
    <property type="match status" value="1"/>
</dbReference>
<proteinExistence type="predicted"/>
<organism evidence="3">
    <name type="scientific">uncultured Caudovirales phage</name>
    <dbReference type="NCBI Taxonomy" id="2100421"/>
    <lineage>
        <taxon>Viruses</taxon>
        <taxon>Duplodnaviria</taxon>
        <taxon>Heunggongvirae</taxon>
        <taxon>Uroviricota</taxon>
        <taxon>Caudoviricetes</taxon>
        <taxon>Peduoviridae</taxon>
        <taxon>Maltschvirus</taxon>
        <taxon>Maltschvirus maltsch</taxon>
    </lineage>
</organism>
<dbReference type="InterPro" id="IPR017113">
    <property type="entry name" value="Antirestriction_ArdC"/>
</dbReference>
<dbReference type="EMBL" id="LR796234">
    <property type="protein sequence ID" value="CAB4129365.1"/>
    <property type="molecule type" value="Genomic_DNA"/>
</dbReference>
<reference evidence="3" key="1">
    <citation type="submission" date="2020-04" db="EMBL/GenBank/DDBJ databases">
        <authorList>
            <person name="Chiriac C."/>
            <person name="Salcher M."/>
            <person name="Ghai R."/>
            <person name="Kavagutti S V."/>
        </authorList>
    </citation>
    <scope>NUCLEOTIDE SEQUENCE</scope>
</reference>
<sequence>MSNQYQAITDTIIKALESGSAPWVKPWNASTSGLDRNATTDRPYNGINRLLLGMQGRTSPLWATYNQWQSIGAQVQKGEKSTTIVLFKPVSTERTNSAGETELSSFAMMKSFAVFNADQTDYQAPIVEATGEFNAIAECEERMIKTGAVISHGGDRAFYQPSTDSIRLPLATDFVSEASYYATAFHELAHWTGANHRLDRTFGARFGDSQYALEELVAELTSAFMCADHGIDGKLQHADYIASWLKALKDDNKAIFKASAMAQKATDYIMALDASAERMVA</sequence>
<feature type="domain" description="N-terminal" evidence="1">
    <location>
        <begin position="3"/>
        <end position="115"/>
    </location>
</feature>
<gene>
    <name evidence="3" type="ORF">UFOVP118_5</name>
</gene>
<feature type="domain" description="Polyvalent protein metallopeptidase" evidence="2">
    <location>
        <begin position="139"/>
        <end position="260"/>
    </location>
</feature>